<evidence type="ECO:0000313" key="2">
    <source>
        <dbReference type="EMBL" id="PUZ42103.1"/>
    </source>
</evidence>
<evidence type="ECO:0000256" key="1">
    <source>
        <dbReference type="SAM" id="MobiDB-lite"/>
    </source>
</evidence>
<dbReference type="OrthoDB" id="10612782at2759"/>
<name>A0A2T7CFT7_9POAL</name>
<dbReference type="EMBL" id="CM009757">
    <property type="protein sequence ID" value="PUZ42103.1"/>
    <property type="molecule type" value="Genomic_DNA"/>
</dbReference>
<feature type="region of interest" description="Disordered" evidence="1">
    <location>
        <begin position="1"/>
        <end position="94"/>
    </location>
</feature>
<organism evidence="2 3">
    <name type="scientific">Panicum hallii var. hallii</name>
    <dbReference type="NCBI Taxonomy" id="1504633"/>
    <lineage>
        <taxon>Eukaryota</taxon>
        <taxon>Viridiplantae</taxon>
        <taxon>Streptophyta</taxon>
        <taxon>Embryophyta</taxon>
        <taxon>Tracheophyta</taxon>
        <taxon>Spermatophyta</taxon>
        <taxon>Magnoliopsida</taxon>
        <taxon>Liliopsida</taxon>
        <taxon>Poales</taxon>
        <taxon>Poaceae</taxon>
        <taxon>PACMAD clade</taxon>
        <taxon>Panicoideae</taxon>
        <taxon>Panicodae</taxon>
        <taxon>Paniceae</taxon>
        <taxon>Panicinae</taxon>
        <taxon>Panicum</taxon>
        <taxon>Panicum sect. Panicum</taxon>
    </lineage>
</organism>
<dbReference type="Gramene" id="PUZ42103">
    <property type="protein sequence ID" value="PUZ42103"/>
    <property type="gene ID" value="GQ55_9G557800"/>
</dbReference>
<sequence>MSFLTRGVQDVSPDDFSGSEAEDRLKSLQNNTMESPPVAEDENEPGPIVDNPPEPSEVPPVAEHMETSRDPSSTTPRSHLTHRRRQTRGARRAARFVGGCASRWCRIGHHS</sequence>
<gene>
    <name evidence="2" type="ORF">GQ55_9G557800</name>
</gene>
<proteinExistence type="predicted"/>
<evidence type="ECO:0000313" key="3">
    <source>
        <dbReference type="Proteomes" id="UP000244336"/>
    </source>
</evidence>
<keyword evidence="3" id="KW-1185">Reference proteome</keyword>
<dbReference type="AlphaFoldDB" id="A0A2T7CFT7"/>
<protein>
    <submittedName>
        <fullName evidence="2">Uncharacterized protein</fullName>
    </submittedName>
</protein>
<reference evidence="2 3" key="1">
    <citation type="submission" date="2018-04" db="EMBL/GenBank/DDBJ databases">
        <title>WGS assembly of Panicum hallii var. hallii HAL2.</title>
        <authorList>
            <person name="Lovell J."/>
            <person name="Jenkins J."/>
            <person name="Lowry D."/>
            <person name="Mamidi S."/>
            <person name="Sreedasyam A."/>
            <person name="Weng X."/>
            <person name="Barry K."/>
            <person name="Bonette J."/>
            <person name="Campitelli B."/>
            <person name="Daum C."/>
            <person name="Gordon S."/>
            <person name="Gould B."/>
            <person name="Lipzen A."/>
            <person name="MacQueen A."/>
            <person name="Palacio-Mejia J."/>
            <person name="Plott C."/>
            <person name="Shakirov E."/>
            <person name="Shu S."/>
            <person name="Yoshinaga Y."/>
            <person name="Zane M."/>
            <person name="Rokhsar D."/>
            <person name="Grimwood J."/>
            <person name="Schmutz J."/>
            <person name="Juenger T."/>
        </authorList>
    </citation>
    <scope>NUCLEOTIDE SEQUENCE [LARGE SCALE GENOMIC DNA]</scope>
    <source>
        <strain evidence="3">cv. HAL2</strain>
    </source>
</reference>
<accession>A0A2T7CFT7</accession>
<feature type="compositionally biased region" description="Basic residues" evidence="1">
    <location>
        <begin position="79"/>
        <end position="94"/>
    </location>
</feature>
<dbReference type="Proteomes" id="UP000244336">
    <property type="component" value="Chromosome 9"/>
</dbReference>